<proteinExistence type="predicted"/>
<protein>
    <recommendedName>
        <fullName evidence="3">AP2 domain-containing protein</fullName>
    </recommendedName>
</protein>
<dbReference type="InterPro" id="IPR036955">
    <property type="entry name" value="AP2/ERF_dom_sf"/>
</dbReference>
<comment type="caution">
    <text evidence="1">The sequence shown here is derived from an EMBL/GenBank/DDBJ whole genome shotgun (WGS) entry which is preliminary data.</text>
</comment>
<organism evidence="1 2">
    <name type="scientific">Enterococcus canis</name>
    <dbReference type="NCBI Taxonomy" id="214095"/>
    <lineage>
        <taxon>Bacteria</taxon>
        <taxon>Bacillati</taxon>
        <taxon>Bacillota</taxon>
        <taxon>Bacilli</taxon>
        <taxon>Lactobacillales</taxon>
        <taxon>Enterococcaceae</taxon>
        <taxon>Enterococcus</taxon>
    </lineage>
</organism>
<dbReference type="Gene3D" id="3.30.730.10">
    <property type="entry name" value="AP2/ERF domain"/>
    <property type="match status" value="1"/>
</dbReference>
<name>A0A1L8RIG8_9ENTE</name>
<reference evidence="1 2" key="1">
    <citation type="submission" date="2014-12" db="EMBL/GenBank/DDBJ databases">
        <title>Draft genome sequences of 29 type strains of Enterococci.</title>
        <authorList>
            <person name="Zhong Z."/>
            <person name="Sun Z."/>
            <person name="Liu W."/>
            <person name="Zhang W."/>
            <person name="Zhang H."/>
        </authorList>
    </citation>
    <scope>NUCLEOTIDE SEQUENCE [LARGE SCALE GENOMIC DNA]</scope>
    <source>
        <strain evidence="1 2">DSM 17029</strain>
    </source>
</reference>
<dbReference type="GO" id="GO:0003700">
    <property type="term" value="F:DNA-binding transcription factor activity"/>
    <property type="evidence" value="ECO:0007669"/>
    <property type="project" value="InterPro"/>
</dbReference>
<dbReference type="SUPFAM" id="SSF54171">
    <property type="entry name" value="DNA-binding domain"/>
    <property type="match status" value="1"/>
</dbReference>
<dbReference type="EMBL" id="JXKH01000002">
    <property type="protein sequence ID" value="OJG19502.1"/>
    <property type="molecule type" value="Genomic_DNA"/>
</dbReference>
<evidence type="ECO:0000313" key="2">
    <source>
        <dbReference type="Proteomes" id="UP000181884"/>
    </source>
</evidence>
<dbReference type="GO" id="GO:0003677">
    <property type="term" value="F:DNA binding"/>
    <property type="evidence" value="ECO:0007669"/>
    <property type="project" value="InterPro"/>
</dbReference>
<sequence>MSSGRIGSVYGELTVIDEYKTEKGYWKCTCQCTCGVIKDISYPNLKSGRTRSCGHLEKANREKFKDLTGKTFGDLTVMVKAPQRLKGEILWRCRCTCGRMLEVTRTQLVREYAKSCGFHQNDQLIGKHFNQLQIIRISEDNRHVYCQCSCGATLWTYKYNVLSGHTKSCGHLLKADHFQRIDGVVVSALARKISSRNTSGYTGVSKTANGKWTAYITLKYKRHTLGVFDQLEEAVRARKNAEEHYFKPILEKAHPSKS</sequence>
<dbReference type="InterPro" id="IPR016177">
    <property type="entry name" value="DNA-bd_dom_sf"/>
</dbReference>
<dbReference type="AlphaFoldDB" id="A0A1L8RIG8"/>
<dbReference type="STRING" id="214095.RU97_GL001073"/>
<evidence type="ECO:0000313" key="1">
    <source>
        <dbReference type="EMBL" id="OJG19502.1"/>
    </source>
</evidence>
<gene>
    <name evidence="1" type="ORF">RU97_GL001073</name>
</gene>
<evidence type="ECO:0008006" key="3">
    <source>
        <dbReference type="Google" id="ProtNLM"/>
    </source>
</evidence>
<dbReference type="Proteomes" id="UP000181884">
    <property type="component" value="Unassembled WGS sequence"/>
</dbReference>
<accession>A0A1L8RIG8</accession>
<keyword evidence="2" id="KW-1185">Reference proteome</keyword>